<dbReference type="InterPro" id="IPR003773">
    <property type="entry name" value="Menaquinone_biosynth"/>
</dbReference>
<evidence type="ECO:0000256" key="3">
    <source>
        <dbReference type="ARBA" id="ARBA00023239"/>
    </source>
</evidence>
<keyword evidence="6" id="KW-1185">Reference proteome</keyword>
<dbReference type="HAMAP" id="MF_00995">
    <property type="entry name" value="MqnA"/>
    <property type="match status" value="1"/>
</dbReference>
<dbReference type="EMBL" id="RZNX01000001">
    <property type="protein sequence ID" value="RUT36087.1"/>
    <property type="molecule type" value="Genomic_DNA"/>
</dbReference>
<comment type="caution">
    <text evidence="5">The sequence shown here is derived from an EMBL/GenBank/DDBJ whole genome shotgun (WGS) entry which is preliminary data.</text>
</comment>
<evidence type="ECO:0000256" key="1">
    <source>
        <dbReference type="ARBA" id="ARBA00004863"/>
    </source>
</evidence>
<gene>
    <name evidence="4" type="primary">mqnA</name>
    <name evidence="5" type="ORF">EJP77_03595</name>
</gene>
<dbReference type="SUPFAM" id="SSF53850">
    <property type="entry name" value="Periplasmic binding protein-like II"/>
    <property type="match status" value="1"/>
</dbReference>
<sequence>MDNRENRILIGQIDYTNVWPIFHHFHPETLSRRVSMVTEVPAILNRRMLEGSLDLSPISSFAYGLGHEQFVLLPDLSVSARNAVNSILLFSREPLERVINGKIALTNTSATSINLLKIIVEKAYGGRPTYWNSEPELTSMMQESDAALLIGDHAIRASWEDHGYIVTDLGEVWKRWTGYGMTFAVWTVQRTFAEQNSELLSEIVDAFATSKQRSLSDLKPLINRSVEHIGGTSDYWRHYFSNLCYDFKDEQQAGLALYFKYAYEMGLLKTEVPLNIWSDNKLTRVKE</sequence>
<dbReference type="PANTHER" id="PTHR37690:SF1">
    <property type="entry name" value="CHORISMATE DEHYDRATASE"/>
    <property type="match status" value="1"/>
</dbReference>
<name>A0A433XPT3_9BACL</name>
<dbReference type="UniPathway" id="UPA00079"/>
<dbReference type="PANTHER" id="PTHR37690">
    <property type="entry name" value="CHORISMATE DEHYDRATASE"/>
    <property type="match status" value="1"/>
</dbReference>
<protein>
    <recommendedName>
        <fullName evidence="4">Chorismate dehydratase</fullName>
        <ecNumber evidence="4">4.2.1.151</ecNumber>
    </recommendedName>
    <alternativeName>
        <fullName evidence="4">Menaquinone biosynthetic enzyme MqnA</fullName>
    </alternativeName>
</protein>
<organism evidence="5 6">
    <name type="scientific">Paenibacillus zeisoli</name>
    <dbReference type="NCBI Taxonomy" id="2496267"/>
    <lineage>
        <taxon>Bacteria</taxon>
        <taxon>Bacillati</taxon>
        <taxon>Bacillota</taxon>
        <taxon>Bacilli</taxon>
        <taxon>Bacillales</taxon>
        <taxon>Paenibacillaceae</taxon>
        <taxon>Paenibacillus</taxon>
    </lineage>
</organism>
<dbReference type="Pfam" id="PF02621">
    <property type="entry name" value="VitK2_biosynth"/>
    <property type="match status" value="1"/>
</dbReference>
<dbReference type="EC" id="4.2.1.151" evidence="4"/>
<dbReference type="GO" id="GO:0009234">
    <property type="term" value="P:menaquinone biosynthetic process"/>
    <property type="evidence" value="ECO:0007669"/>
    <property type="project" value="UniProtKB-UniRule"/>
</dbReference>
<keyword evidence="2 4" id="KW-0474">Menaquinone biosynthesis</keyword>
<dbReference type="CDD" id="cd13634">
    <property type="entry name" value="PBP2_Sco4506"/>
    <property type="match status" value="1"/>
</dbReference>
<comment type="similarity">
    <text evidence="4">Belongs to the MqnA/MqnD family. MqnA subfamily.</text>
</comment>
<comment type="pathway">
    <text evidence="1 4">Quinol/quinone metabolism; menaquinone biosynthesis.</text>
</comment>
<keyword evidence="3 4" id="KW-0456">Lyase</keyword>
<evidence type="ECO:0000256" key="4">
    <source>
        <dbReference type="HAMAP-Rule" id="MF_00995"/>
    </source>
</evidence>
<dbReference type="Gene3D" id="3.40.190.10">
    <property type="entry name" value="Periplasmic binding protein-like II"/>
    <property type="match status" value="2"/>
</dbReference>
<dbReference type="Proteomes" id="UP000272464">
    <property type="component" value="Unassembled WGS sequence"/>
</dbReference>
<dbReference type="GO" id="GO:0016836">
    <property type="term" value="F:hydro-lyase activity"/>
    <property type="evidence" value="ECO:0007669"/>
    <property type="project" value="UniProtKB-UniRule"/>
</dbReference>
<evidence type="ECO:0000313" key="5">
    <source>
        <dbReference type="EMBL" id="RUT36087.1"/>
    </source>
</evidence>
<dbReference type="AlphaFoldDB" id="A0A433XPT3"/>
<dbReference type="InterPro" id="IPR030868">
    <property type="entry name" value="MqnA"/>
</dbReference>
<evidence type="ECO:0000313" key="6">
    <source>
        <dbReference type="Proteomes" id="UP000272464"/>
    </source>
</evidence>
<accession>A0A433XPT3</accession>
<comment type="function">
    <text evidence="4">Catalyzes the dehydration of chorismate into 3-[(1-carboxyvinyl)oxy]benzoate, a step in the biosynthesis of menaquinone (MK, vitamin K2).</text>
</comment>
<reference evidence="5 6" key="1">
    <citation type="submission" date="2018-12" db="EMBL/GenBank/DDBJ databases">
        <authorList>
            <person name="Sun L."/>
            <person name="Chen Z."/>
        </authorList>
    </citation>
    <scope>NUCLEOTIDE SEQUENCE [LARGE SCALE GENOMIC DNA]</scope>
    <source>
        <strain evidence="5 6">3-5-3</strain>
    </source>
</reference>
<dbReference type="RefSeq" id="WP_127197782.1">
    <property type="nucleotide sequence ID" value="NZ_RZNX01000001.1"/>
</dbReference>
<proteinExistence type="inferred from homology"/>
<dbReference type="OrthoDB" id="9810112at2"/>
<evidence type="ECO:0000256" key="2">
    <source>
        <dbReference type="ARBA" id="ARBA00022428"/>
    </source>
</evidence>
<comment type="catalytic activity">
    <reaction evidence="4">
        <text>chorismate = 3-[(1-carboxyvinyl)-oxy]benzoate + H2O</text>
        <dbReference type="Rhea" id="RHEA:40051"/>
        <dbReference type="ChEBI" id="CHEBI:15377"/>
        <dbReference type="ChEBI" id="CHEBI:29748"/>
        <dbReference type="ChEBI" id="CHEBI:76981"/>
        <dbReference type="EC" id="4.2.1.151"/>
    </reaction>
</comment>